<gene>
    <name evidence="1" type="ORF">BXT86_00480</name>
</gene>
<dbReference type="EMBL" id="MUKB01000006">
    <property type="protein sequence ID" value="OPX18575.1"/>
    <property type="molecule type" value="Genomic_DNA"/>
</dbReference>
<reference evidence="2" key="1">
    <citation type="submission" date="2017-01" db="EMBL/GenBank/DDBJ databases">
        <title>Novel pathways for hydrocarbon cycling and metabolic interdependencies in hydrothermal sediment communities.</title>
        <authorList>
            <person name="Dombrowski N."/>
            <person name="Seitz K."/>
            <person name="Teske A."/>
            <person name="Baker B."/>
        </authorList>
    </citation>
    <scope>NUCLEOTIDE SEQUENCE [LARGE SCALE GENOMIC DNA]</scope>
</reference>
<comment type="caution">
    <text evidence="1">The sequence shown here is derived from an EMBL/GenBank/DDBJ whole genome shotgun (WGS) entry which is preliminary data.</text>
</comment>
<dbReference type="SUPFAM" id="SSF56925">
    <property type="entry name" value="OMPA-like"/>
    <property type="match status" value="1"/>
</dbReference>
<dbReference type="InterPro" id="IPR011250">
    <property type="entry name" value="OMP/PagP_B-barrel"/>
</dbReference>
<name>A0A1V4QI94_UNCW3</name>
<dbReference type="AlphaFoldDB" id="A0A1V4QI94"/>
<organism evidence="1 2">
    <name type="scientific">candidate division WOR-3 bacterium 4484_100</name>
    <dbReference type="NCBI Taxonomy" id="1936077"/>
    <lineage>
        <taxon>Bacteria</taxon>
        <taxon>Bacteria division WOR-3</taxon>
    </lineage>
</organism>
<dbReference type="Proteomes" id="UP000191663">
    <property type="component" value="Unassembled WGS sequence"/>
</dbReference>
<evidence type="ECO:0000313" key="2">
    <source>
        <dbReference type="Proteomes" id="UP000191663"/>
    </source>
</evidence>
<sequence length="180" mass="19942">MRYLITILIITIPALGGRLGFMFAGGGEYQENYRSITLENSAELFYGAKFAVSTQALPNVYLEPSLLYFNNPLLKNSAGGIGVRLNIQPRLGRFFLAPSFGVEGDILFYNSVDLADQVAAGQLKEYIETSHPKLMGAGFAGLSLFLGRSVSIDCNYQYHQISPQFGIEMVWAGISYYINW</sequence>
<protein>
    <submittedName>
        <fullName evidence="1">Uncharacterized protein</fullName>
    </submittedName>
</protein>
<proteinExistence type="predicted"/>
<evidence type="ECO:0000313" key="1">
    <source>
        <dbReference type="EMBL" id="OPX18575.1"/>
    </source>
</evidence>
<accession>A0A1V4QI94</accession>